<reference evidence="1" key="1">
    <citation type="submission" date="2023-03" db="EMBL/GenBank/DDBJ databases">
        <title>Massive genome expansion in bonnet fungi (Mycena s.s.) driven by repeated elements and novel gene families across ecological guilds.</title>
        <authorList>
            <consortium name="Lawrence Berkeley National Laboratory"/>
            <person name="Harder C.B."/>
            <person name="Miyauchi S."/>
            <person name="Viragh M."/>
            <person name="Kuo A."/>
            <person name="Thoen E."/>
            <person name="Andreopoulos B."/>
            <person name="Lu D."/>
            <person name="Skrede I."/>
            <person name="Drula E."/>
            <person name="Henrissat B."/>
            <person name="Morin E."/>
            <person name="Kohler A."/>
            <person name="Barry K."/>
            <person name="LaButti K."/>
            <person name="Morin E."/>
            <person name="Salamov A."/>
            <person name="Lipzen A."/>
            <person name="Mereny Z."/>
            <person name="Hegedus B."/>
            <person name="Baldrian P."/>
            <person name="Stursova M."/>
            <person name="Weitz H."/>
            <person name="Taylor A."/>
            <person name="Grigoriev I.V."/>
            <person name="Nagy L.G."/>
            <person name="Martin F."/>
            <person name="Kauserud H."/>
        </authorList>
    </citation>
    <scope>NUCLEOTIDE SEQUENCE</scope>
    <source>
        <strain evidence="1">CBHHK067</strain>
    </source>
</reference>
<evidence type="ECO:0000313" key="2">
    <source>
        <dbReference type="Proteomes" id="UP001221757"/>
    </source>
</evidence>
<organism evidence="1 2">
    <name type="scientific">Mycena rosella</name>
    <name type="common">Pink bonnet</name>
    <name type="synonym">Agaricus rosellus</name>
    <dbReference type="NCBI Taxonomy" id="1033263"/>
    <lineage>
        <taxon>Eukaryota</taxon>
        <taxon>Fungi</taxon>
        <taxon>Dikarya</taxon>
        <taxon>Basidiomycota</taxon>
        <taxon>Agaricomycotina</taxon>
        <taxon>Agaricomycetes</taxon>
        <taxon>Agaricomycetidae</taxon>
        <taxon>Agaricales</taxon>
        <taxon>Marasmiineae</taxon>
        <taxon>Mycenaceae</taxon>
        <taxon>Mycena</taxon>
    </lineage>
</organism>
<dbReference type="Proteomes" id="UP001221757">
    <property type="component" value="Unassembled WGS sequence"/>
</dbReference>
<accession>A0AAD7DBD9</accession>
<name>A0AAD7DBD9_MYCRO</name>
<proteinExistence type="predicted"/>
<evidence type="ECO:0000313" key="1">
    <source>
        <dbReference type="EMBL" id="KAJ7687235.1"/>
    </source>
</evidence>
<dbReference type="AlphaFoldDB" id="A0AAD7DBD9"/>
<protein>
    <submittedName>
        <fullName evidence="1">Uncharacterized protein</fullName>
    </submittedName>
</protein>
<sequence length="59" mass="6384">MSVFARARCRRRVARVDALPGSSSAYTYPFLPPVCSAPTFPFHPAASTPLASLPFPLFS</sequence>
<dbReference type="EMBL" id="JARKIE010000089">
    <property type="protein sequence ID" value="KAJ7687235.1"/>
    <property type="molecule type" value="Genomic_DNA"/>
</dbReference>
<keyword evidence="2" id="KW-1185">Reference proteome</keyword>
<gene>
    <name evidence="1" type="ORF">B0H17DRAFT_1070363</name>
</gene>
<comment type="caution">
    <text evidence="1">The sequence shown here is derived from an EMBL/GenBank/DDBJ whole genome shotgun (WGS) entry which is preliminary data.</text>
</comment>